<keyword evidence="1" id="KW-0732">Signal</keyword>
<proteinExistence type="predicted"/>
<evidence type="ECO:0000256" key="1">
    <source>
        <dbReference type="SAM" id="SignalP"/>
    </source>
</evidence>
<feature type="signal peptide" evidence="1">
    <location>
        <begin position="1"/>
        <end position="15"/>
    </location>
</feature>
<comment type="caution">
    <text evidence="2">The sequence shown here is derived from an EMBL/GenBank/DDBJ whole genome shotgun (WGS) entry which is preliminary data.</text>
</comment>
<dbReference type="EMBL" id="AMZH03000812">
    <property type="protein sequence ID" value="RRT81848.1"/>
    <property type="molecule type" value="Genomic_DNA"/>
</dbReference>
<reference evidence="2 3" key="1">
    <citation type="journal article" date="2014" name="Agronomy (Basel)">
        <title>A Draft Genome Sequence for Ensete ventricosum, the Drought-Tolerant Tree Against Hunger.</title>
        <authorList>
            <person name="Harrison J."/>
            <person name="Moore K.A."/>
            <person name="Paszkiewicz K."/>
            <person name="Jones T."/>
            <person name="Grant M."/>
            <person name="Ambacheew D."/>
            <person name="Muzemil S."/>
            <person name="Studholme D.J."/>
        </authorList>
    </citation>
    <scope>NUCLEOTIDE SEQUENCE [LARGE SCALE GENOMIC DNA]</scope>
</reference>
<evidence type="ECO:0000313" key="3">
    <source>
        <dbReference type="Proteomes" id="UP000287651"/>
    </source>
</evidence>
<dbReference type="AlphaFoldDB" id="A0A427AZZ7"/>
<sequence length="323" mass="35604">TVFLLLLTWAGYIEPVMVILHEKEPTWAGRITWKHHTCMISALSISTTLKQHPTIWSASNIPHDAYKLLAVPSPIGGVLVICANTIHYHSQVIHSLFKKFCCSVFYLYFASTCFSSWFGDLQSATCSLALNSFATQPEIRVVQRLELMKSKASVLTSILFCYGSNSILQVADTEGDLHLAKRLRRTPSDALQEFASGEELSLYTTTPDSSETAQVCCSGHGKNGALCVLQQSIRPELITEVNSGFPFRLYRPVQAVCTGPIGYRFAECPLSGGTIEIGVSPHWNEATRRRIVLETADDLGEVTETVDYYVQGSTIAAGNLFGR</sequence>
<gene>
    <name evidence="2" type="ORF">B296_00001961</name>
</gene>
<dbReference type="Proteomes" id="UP000287651">
    <property type="component" value="Unassembled WGS sequence"/>
</dbReference>
<dbReference type="InterPro" id="IPR015943">
    <property type="entry name" value="WD40/YVTN_repeat-like_dom_sf"/>
</dbReference>
<evidence type="ECO:0008006" key="4">
    <source>
        <dbReference type="Google" id="ProtNLM"/>
    </source>
</evidence>
<dbReference type="Gene3D" id="2.130.10.10">
    <property type="entry name" value="YVTN repeat-like/Quinoprotein amine dehydrogenase"/>
    <property type="match status" value="1"/>
</dbReference>
<protein>
    <recommendedName>
        <fullName evidence="4">Cleavage/polyadenylation specificity factor A subunit N-terminal domain-containing protein</fullName>
    </recommendedName>
</protein>
<evidence type="ECO:0000313" key="2">
    <source>
        <dbReference type="EMBL" id="RRT81848.1"/>
    </source>
</evidence>
<feature type="chain" id="PRO_5019131843" description="Cleavage/polyadenylation specificity factor A subunit N-terminal domain-containing protein" evidence="1">
    <location>
        <begin position="16"/>
        <end position="323"/>
    </location>
</feature>
<accession>A0A427AZZ7</accession>
<dbReference type="InterPro" id="IPR050358">
    <property type="entry name" value="RSE1/DDB1/CFT1"/>
</dbReference>
<dbReference type="PANTHER" id="PTHR10644">
    <property type="entry name" value="DNA REPAIR/RNA PROCESSING CPSF FAMILY"/>
    <property type="match status" value="1"/>
</dbReference>
<feature type="non-terminal residue" evidence="2">
    <location>
        <position position="1"/>
    </location>
</feature>
<name>A0A427AZZ7_ENSVE</name>
<organism evidence="2 3">
    <name type="scientific">Ensete ventricosum</name>
    <name type="common">Abyssinian banana</name>
    <name type="synonym">Musa ensete</name>
    <dbReference type="NCBI Taxonomy" id="4639"/>
    <lineage>
        <taxon>Eukaryota</taxon>
        <taxon>Viridiplantae</taxon>
        <taxon>Streptophyta</taxon>
        <taxon>Embryophyta</taxon>
        <taxon>Tracheophyta</taxon>
        <taxon>Spermatophyta</taxon>
        <taxon>Magnoliopsida</taxon>
        <taxon>Liliopsida</taxon>
        <taxon>Zingiberales</taxon>
        <taxon>Musaceae</taxon>
        <taxon>Ensete</taxon>
    </lineage>
</organism>